<dbReference type="EMBL" id="LAZR01032840">
    <property type="protein sequence ID" value="KKL49774.1"/>
    <property type="molecule type" value="Genomic_DNA"/>
</dbReference>
<reference evidence="1" key="1">
    <citation type="journal article" date="2015" name="Nature">
        <title>Complex archaea that bridge the gap between prokaryotes and eukaryotes.</title>
        <authorList>
            <person name="Spang A."/>
            <person name="Saw J.H."/>
            <person name="Jorgensen S.L."/>
            <person name="Zaremba-Niedzwiedzka K."/>
            <person name="Martijn J."/>
            <person name="Lind A.E."/>
            <person name="van Eijk R."/>
            <person name="Schleper C."/>
            <person name="Guy L."/>
            <person name="Ettema T.J."/>
        </authorList>
    </citation>
    <scope>NUCLEOTIDE SEQUENCE</scope>
</reference>
<proteinExistence type="predicted"/>
<gene>
    <name evidence="1" type="ORF">LCGC14_2312170</name>
</gene>
<evidence type="ECO:0000313" key="1">
    <source>
        <dbReference type="EMBL" id="KKL49774.1"/>
    </source>
</evidence>
<organism evidence="1">
    <name type="scientific">marine sediment metagenome</name>
    <dbReference type="NCBI Taxonomy" id="412755"/>
    <lineage>
        <taxon>unclassified sequences</taxon>
        <taxon>metagenomes</taxon>
        <taxon>ecological metagenomes</taxon>
    </lineage>
</organism>
<accession>A0A0F9CKX7</accession>
<dbReference type="AlphaFoldDB" id="A0A0F9CKX7"/>
<sequence length="97" mass="10818">MPHEQLLKNLKWADEPDVGDKGIINHTIVHGTSFLAAKILEEDHDQKVCESGAGFYIGCTDAETGEPVARDSVEYWATREGAIEVLKNKSWTQRLHA</sequence>
<name>A0A0F9CKX7_9ZZZZ</name>
<comment type="caution">
    <text evidence="1">The sequence shown here is derived from an EMBL/GenBank/DDBJ whole genome shotgun (WGS) entry which is preliminary data.</text>
</comment>
<protein>
    <submittedName>
        <fullName evidence="1">Uncharacterized protein</fullName>
    </submittedName>
</protein>